<reference evidence="2 3" key="1">
    <citation type="submission" date="2023-07" db="EMBL/GenBank/DDBJ databases">
        <title>Genomic Encyclopedia of Type Strains, Phase IV (KMG-IV): sequencing the most valuable type-strain genomes for metagenomic binning, comparative biology and taxonomic classification.</title>
        <authorList>
            <person name="Goeker M."/>
        </authorList>
    </citation>
    <scope>NUCLEOTIDE SEQUENCE [LARGE SCALE GENOMIC DNA]</scope>
    <source>
        <strain evidence="2 3">DSM 1400</strain>
    </source>
</reference>
<comment type="caution">
    <text evidence="2">The sequence shown here is derived from an EMBL/GenBank/DDBJ whole genome shotgun (WGS) entry which is preliminary data.</text>
</comment>
<sequence>MNKRIIALVLGSAVLLGGCTTTTKETNPNTEKAPKTTEQTKKEETKKEEVKKEETKKQTNESDVKSKEAIESTKKGLKKYFDFDLKEQNYDITYNKAEEVIEKATDKSLFKGAAVHIKPKAQVKEGEIKAITSRVSTENNELTMLEIERSSDMKDGKISQEEAKKATENFIKEKELVKKDEKITFKNASEINLKNRMDVTFTYGKDNEVVVGVDRLTKKVSYFEFKK</sequence>
<name>A0ABU0JU59_HATLI</name>
<feature type="region of interest" description="Disordered" evidence="1">
    <location>
        <begin position="19"/>
        <end position="72"/>
    </location>
</feature>
<protein>
    <submittedName>
        <fullName evidence="2">PBP1b-binding outer membrane lipoprotein LpoB</fullName>
    </submittedName>
</protein>
<dbReference type="EMBL" id="JAUSWN010000011">
    <property type="protein sequence ID" value="MDQ0479756.1"/>
    <property type="molecule type" value="Genomic_DNA"/>
</dbReference>
<keyword evidence="2" id="KW-0449">Lipoprotein</keyword>
<proteinExistence type="predicted"/>
<dbReference type="Proteomes" id="UP001224418">
    <property type="component" value="Unassembled WGS sequence"/>
</dbReference>
<gene>
    <name evidence="2" type="ORF">QOZ93_001498</name>
</gene>
<dbReference type="PROSITE" id="PS51257">
    <property type="entry name" value="PROKAR_LIPOPROTEIN"/>
    <property type="match status" value="1"/>
</dbReference>
<evidence type="ECO:0000313" key="2">
    <source>
        <dbReference type="EMBL" id="MDQ0479756.1"/>
    </source>
</evidence>
<dbReference type="RefSeq" id="WP_307355711.1">
    <property type="nucleotide sequence ID" value="NZ_BAAACJ010000001.1"/>
</dbReference>
<keyword evidence="3" id="KW-1185">Reference proteome</keyword>
<feature type="compositionally biased region" description="Basic and acidic residues" evidence="1">
    <location>
        <begin position="32"/>
        <end position="72"/>
    </location>
</feature>
<evidence type="ECO:0000313" key="3">
    <source>
        <dbReference type="Proteomes" id="UP001224418"/>
    </source>
</evidence>
<accession>A0ABU0JU59</accession>
<feature type="compositionally biased region" description="Low complexity" evidence="1">
    <location>
        <begin position="19"/>
        <end position="31"/>
    </location>
</feature>
<evidence type="ECO:0000256" key="1">
    <source>
        <dbReference type="SAM" id="MobiDB-lite"/>
    </source>
</evidence>
<organism evidence="2 3">
    <name type="scientific">Hathewaya limosa</name>
    <name type="common">Clostridium limosum</name>
    <dbReference type="NCBI Taxonomy" id="1536"/>
    <lineage>
        <taxon>Bacteria</taxon>
        <taxon>Bacillati</taxon>
        <taxon>Bacillota</taxon>
        <taxon>Clostridia</taxon>
        <taxon>Eubacteriales</taxon>
        <taxon>Clostridiaceae</taxon>
        <taxon>Hathewaya</taxon>
    </lineage>
</organism>